<comment type="similarity">
    <text evidence="2">Belongs to the universal stress protein A family.</text>
</comment>
<organism evidence="6 7">
    <name type="scientific">Colwellia asteriadis</name>
    <dbReference type="NCBI Taxonomy" id="517723"/>
    <lineage>
        <taxon>Bacteria</taxon>
        <taxon>Pseudomonadati</taxon>
        <taxon>Pseudomonadota</taxon>
        <taxon>Gammaproteobacteria</taxon>
        <taxon>Alteromonadales</taxon>
        <taxon>Colwelliaceae</taxon>
        <taxon>Colwellia</taxon>
    </lineage>
</organism>
<accession>A0ABN1L8V4</accession>
<dbReference type="Pfam" id="PF00582">
    <property type="entry name" value="Usp"/>
    <property type="match status" value="2"/>
</dbReference>
<dbReference type="SUPFAM" id="SSF52402">
    <property type="entry name" value="Adenine nucleotide alpha hydrolases-like"/>
    <property type="match status" value="2"/>
</dbReference>
<dbReference type="CDD" id="cd23660">
    <property type="entry name" value="USP-E_repeat2"/>
    <property type="match status" value="1"/>
</dbReference>
<keyword evidence="7" id="KW-1185">Reference proteome</keyword>
<name>A0ABN1L8V4_9GAMM</name>
<dbReference type="PANTHER" id="PTHR47892:SF1">
    <property type="entry name" value="UNIVERSAL STRESS PROTEIN E"/>
    <property type="match status" value="1"/>
</dbReference>
<comment type="function">
    <text evidence="4">Required for resistance to DNA-damaging agents.</text>
</comment>
<keyword evidence="3" id="KW-0963">Cytoplasm</keyword>
<feature type="domain" description="UspA" evidence="5">
    <location>
        <begin position="3"/>
        <end position="151"/>
    </location>
</feature>
<dbReference type="PANTHER" id="PTHR47892">
    <property type="entry name" value="UNIVERSAL STRESS PROTEIN E"/>
    <property type="match status" value="1"/>
</dbReference>
<dbReference type="Proteomes" id="UP001500021">
    <property type="component" value="Unassembled WGS sequence"/>
</dbReference>
<proteinExistence type="inferred from homology"/>
<evidence type="ECO:0000313" key="7">
    <source>
        <dbReference type="Proteomes" id="UP001500021"/>
    </source>
</evidence>
<dbReference type="PRINTS" id="PR01438">
    <property type="entry name" value="UNVRSLSTRESS"/>
</dbReference>
<evidence type="ECO:0000256" key="1">
    <source>
        <dbReference type="ARBA" id="ARBA00004496"/>
    </source>
</evidence>
<dbReference type="InterPro" id="IPR006015">
    <property type="entry name" value="Universal_stress_UspA"/>
</dbReference>
<reference evidence="6 7" key="1">
    <citation type="journal article" date="2019" name="Int. J. Syst. Evol. Microbiol.">
        <title>The Global Catalogue of Microorganisms (GCM) 10K type strain sequencing project: providing services to taxonomists for standard genome sequencing and annotation.</title>
        <authorList>
            <consortium name="The Broad Institute Genomics Platform"/>
            <consortium name="The Broad Institute Genome Sequencing Center for Infectious Disease"/>
            <person name="Wu L."/>
            <person name="Ma J."/>
        </authorList>
    </citation>
    <scope>NUCLEOTIDE SEQUENCE [LARGE SCALE GENOMIC DNA]</scope>
    <source>
        <strain evidence="6 7">JCM 15608</strain>
    </source>
</reference>
<protein>
    <submittedName>
        <fullName evidence="6">Universal stress protein UspE</fullName>
    </submittedName>
</protein>
<feature type="domain" description="UspA" evidence="5">
    <location>
        <begin position="180"/>
        <end position="304"/>
    </location>
</feature>
<evidence type="ECO:0000256" key="4">
    <source>
        <dbReference type="ARBA" id="ARBA00037131"/>
    </source>
</evidence>
<dbReference type="EMBL" id="BAAAFA010000008">
    <property type="protein sequence ID" value="GAA0820153.1"/>
    <property type="molecule type" value="Genomic_DNA"/>
</dbReference>
<dbReference type="Gene3D" id="3.40.50.12370">
    <property type="match status" value="1"/>
</dbReference>
<sequence>MEMYQNILVIIDPTTDEQKALKRAVDLASRIHKNNNTAINITAFFSIFDFSYEMTTILSHNERDSMRQMVIDEKQKWLDEIIAEIAPNTQVTSKVVWHNRPYEAIINQVIEHNFDLVIKGTHQHDKFKSVVFTPTDWHILRKCPCPVLLVKDHEWPKNGNILAALNIGSDESEHSSLNSKITKQAKQLTAVVDGNLHLVNSYPGTPINIAIEVPEFDATEYNAVMLKHHQEAMNTHAEQFGVELTNTHIGEGLPETVIEEFARKLDAELVVLGTIGRTGISAALIGNTAEHVIDQLNCDVLALKPDGYISPLAN</sequence>
<evidence type="ECO:0000256" key="3">
    <source>
        <dbReference type="ARBA" id="ARBA00022490"/>
    </source>
</evidence>
<comment type="caution">
    <text evidence="6">The sequence shown here is derived from an EMBL/GenBank/DDBJ whole genome shotgun (WGS) entry which is preliminary data.</text>
</comment>
<evidence type="ECO:0000256" key="2">
    <source>
        <dbReference type="ARBA" id="ARBA00008791"/>
    </source>
</evidence>
<dbReference type="NCBIfam" id="NF008380">
    <property type="entry name" value="PRK11175.1"/>
    <property type="match status" value="1"/>
</dbReference>
<dbReference type="RefSeq" id="WP_343817874.1">
    <property type="nucleotide sequence ID" value="NZ_BAAAFA010000008.1"/>
</dbReference>
<evidence type="ECO:0000259" key="5">
    <source>
        <dbReference type="Pfam" id="PF00582"/>
    </source>
</evidence>
<evidence type="ECO:0000313" key="6">
    <source>
        <dbReference type="EMBL" id="GAA0820153.1"/>
    </source>
</evidence>
<dbReference type="InterPro" id="IPR006016">
    <property type="entry name" value="UspA"/>
</dbReference>
<comment type="subcellular location">
    <subcellularLocation>
        <location evidence="1">Cytoplasm</location>
    </subcellularLocation>
</comment>
<gene>
    <name evidence="6" type="primary">uspE</name>
    <name evidence="6" type="ORF">GCM10009111_25190</name>
</gene>